<dbReference type="AlphaFoldDB" id="A0A0L0GHS9"/>
<evidence type="ECO:0000256" key="2">
    <source>
        <dbReference type="ARBA" id="ARBA00022481"/>
    </source>
</evidence>
<dbReference type="STRING" id="379893.GCA_001297775_02352"/>
<feature type="transmembrane region" description="Helical" evidence="6">
    <location>
        <begin position="6"/>
        <end position="26"/>
    </location>
</feature>
<dbReference type="Proteomes" id="UP000037393">
    <property type="component" value="Unassembled WGS sequence"/>
</dbReference>
<evidence type="ECO:0000256" key="1">
    <source>
        <dbReference type="ARBA" id="ARBA00004167"/>
    </source>
</evidence>
<dbReference type="PANTHER" id="PTHR39583:SF3">
    <property type="entry name" value="PREPILIN PEPTIDASE-DEPENDENT PROTEIN B"/>
    <property type="match status" value="1"/>
</dbReference>
<evidence type="ECO:0000313" key="7">
    <source>
        <dbReference type="EMBL" id="KNC88371.1"/>
    </source>
</evidence>
<evidence type="ECO:0000313" key="8">
    <source>
        <dbReference type="Proteomes" id="UP000037393"/>
    </source>
</evidence>
<dbReference type="EMBL" id="JNGI01000183">
    <property type="protein sequence ID" value="KNC88371.1"/>
    <property type="molecule type" value="Genomic_DNA"/>
</dbReference>
<comment type="subcellular location">
    <subcellularLocation>
        <location evidence="1">Membrane</location>
        <topology evidence="1">Single-pass membrane protein</topology>
    </subcellularLocation>
</comment>
<dbReference type="NCBIfam" id="NF007848">
    <property type="entry name" value="PRK10557.1"/>
    <property type="match status" value="1"/>
</dbReference>
<evidence type="ECO:0000256" key="3">
    <source>
        <dbReference type="ARBA" id="ARBA00022692"/>
    </source>
</evidence>
<gene>
    <name evidence="7" type="ORF">GM31_10485</name>
</gene>
<dbReference type="InterPro" id="IPR051621">
    <property type="entry name" value="T2SS_protein_J"/>
</dbReference>
<protein>
    <recommendedName>
        <fullName evidence="9">N-terminal cleavage protein</fullName>
    </recommendedName>
</protein>
<keyword evidence="5 6" id="KW-0472">Membrane</keyword>
<name>A0A0L0GHS9_9ENTR</name>
<dbReference type="InterPro" id="IPR016419">
    <property type="entry name" value="Prepilin_Pept-dep_B_prd"/>
</dbReference>
<keyword evidence="2" id="KW-0488">Methylation</keyword>
<keyword evidence="3 6" id="KW-0812">Transmembrane</keyword>
<dbReference type="Pfam" id="PF07963">
    <property type="entry name" value="N_methyl"/>
    <property type="match status" value="1"/>
</dbReference>
<dbReference type="PANTHER" id="PTHR39583">
    <property type="entry name" value="TYPE II SECRETION SYSTEM PROTEIN J-RELATED"/>
    <property type="match status" value="1"/>
</dbReference>
<reference evidence="7 8" key="1">
    <citation type="journal article" date="2015" name="Appl. Environ. Microbiol.">
        <title>The Enterobacterium Trabulsiella odontotermitis Presents Novel Adaptations Related to Its Association with Fungus-Growing Termites.</title>
        <authorList>
            <person name="Sapountzis P."/>
            <person name="Gruntjes T."/>
            <person name="Otani S."/>
            <person name="Estevez J."/>
            <person name="da Costa R.R."/>
            <person name="Plunkett G.3rd."/>
            <person name="Perna N.T."/>
            <person name="Poulsen M."/>
        </authorList>
    </citation>
    <scope>NUCLEOTIDE SEQUENCE [LARGE SCALE GENOMIC DNA]</scope>
    <source>
        <strain evidence="7 8">12</strain>
    </source>
</reference>
<dbReference type="RefSeq" id="WP_049858187.1">
    <property type="nucleotide sequence ID" value="NZ_JNGI01000183.1"/>
</dbReference>
<dbReference type="PIRSF" id="PIRSF004525">
    <property type="entry name" value="Pilin_peptidase-dep_B_prd"/>
    <property type="match status" value="1"/>
</dbReference>
<comment type="caution">
    <text evidence="7">The sequence shown here is derived from an EMBL/GenBank/DDBJ whole genome shotgun (WGS) entry which is preliminary data.</text>
</comment>
<organism evidence="7 8">
    <name type="scientific">Trabulsiella odontotermitis</name>
    <dbReference type="NCBI Taxonomy" id="379893"/>
    <lineage>
        <taxon>Bacteria</taxon>
        <taxon>Pseudomonadati</taxon>
        <taxon>Pseudomonadota</taxon>
        <taxon>Gammaproteobacteria</taxon>
        <taxon>Enterobacterales</taxon>
        <taxon>Enterobacteriaceae</taxon>
        <taxon>Trabulsiella</taxon>
    </lineage>
</organism>
<evidence type="ECO:0008006" key="9">
    <source>
        <dbReference type="Google" id="ProtNLM"/>
    </source>
</evidence>
<evidence type="ECO:0000256" key="6">
    <source>
        <dbReference type="SAM" id="Phobius"/>
    </source>
</evidence>
<accession>A0A0L0GHS9</accession>
<dbReference type="PATRIC" id="fig|379893.4.peg.2134"/>
<evidence type="ECO:0000256" key="5">
    <source>
        <dbReference type="ARBA" id="ARBA00023136"/>
    </source>
</evidence>
<keyword evidence="4 6" id="KW-1133">Transmembrane helix</keyword>
<dbReference type="InterPro" id="IPR012902">
    <property type="entry name" value="N_methyl_site"/>
</dbReference>
<keyword evidence="8" id="KW-1185">Reference proteome</keyword>
<dbReference type="NCBIfam" id="TIGR02532">
    <property type="entry name" value="IV_pilin_GFxxxE"/>
    <property type="match status" value="1"/>
</dbReference>
<dbReference type="GO" id="GO:0016020">
    <property type="term" value="C:membrane"/>
    <property type="evidence" value="ECO:0007669"/>
    <property type="project" value="UniProtKB-SubCell"/>
</dbReference>
<evidence type="ECO:0000256" key="4">
    <source>
        <dbReference type="ARBA" id="ARBA00022989"/>
    </source>
</evidence>
<proteinExistence type="predicted"/>
<sequence>MSVKSQGFSLMEVLIAMAIGSVLLLATSRFLPALQRAVLQQTRHQALEEEIWQRVYVVAKHLQRAGYCNGNCQGEPLQLERNGECLIVRWDANSNGVWDASPVTNADSTGFRLNNGALETLRGATTCAGKGWEKMTDPGVLQVSRFEVTHTAHAGFAPQLTVTMAASLISDLKTSVSAQYSVTGFNL</sequence>
<dbReference type="OrthoDB" id="7059546at2"/>
<dbReference type="GO" id="GO:0015628">
    <property type="term" value="P:protein secretion by the type II secretion system"/>
    <property type="evidence" value="ECO:0007669"/>
    <property type="project" value="TreeGrafter"/>
</dbReference>